<protein>
    <submittedName>
        <fullName evidence="6">GA3ox1</fullName>
    </submittedName>
</protein>
<dbReference type="AlphaFoldDB" id="X5CFJ2"/>
<dbReference type="Pfam" id="PF14226">
    <property type="entry name" value="DIOX_N"/>
    <property type="match status" value="1"/>
</dbReference>
<dbReference type="GO" id="GO:0016491">
    <property type="term" value="F:oxidoreductase activity"/>
    <property type="evidence" value="ECO:0007669"/>
    <property type="project" value="UniProtKB-KW"/>
</dbReference>
<evidence type="ECO:0000256" key="2">
    <source>
        <dbReference type="ARBA" id="ARBA00022723"/>
    </source>
</evidence>
<keyword evidence="3 4" id="KW-0408">Iron</keyword>
<dbReference type="InterPro" id="IPR027443">
    <property type="entry name" value="IPNS-like_sf"/>
</dbReference>
<dbReference type="FunFam" id="2.60.120.330:FF:000079">
    <property type="entry name" value="Protein SRG1"/>
    <property type="match status" value="1"/>
</dbReference>
<dbReference type="InterPro" id="IPR005123">
    <property type="entry name" value="Oxoglu/Fe-dep_dioxygenase_dom"/>
</dbReference>
<name>X5CFJ2_PINTB</name>
<keyword evidence="2 4" id="KW-0479">Metal-binding</keyword>
<dbReference type="PRINTS" id="PR00682">
    <property type="entry name" value="IPNSYNTHASE"/>
</dbReference>
<evidence type="ECO:0000313" key="6">
    <source>
        <dbReference type="EMBL" id="AHW42463.1"/>
    </source>
</evidence>
<dbReference type="EMBL" id="KJ158979">
    <property type="protein sequence ID" value="AHW42463.1"/>
    <property type="molecule type" value="mRNA"/>
</dbReference>
<keyword evidence="4" id="KW-0560">Oxidoreductase</keyword>
<organism evidence="6">
    <name type="scientific">Pinus tabuliformis</name>
    <name type="common">Chinese red pine</name>
    <name type="synonym">Pinus leucosperma</name>
    <dbReference type="NCBI Taxonomy" id="88731"/>
    <lineage>
        <taxon>Eukaryota</taxon>
        <taxon>Viridiplantae</taxon>
        <taxon>Streptophyta</taxon>
        <taxon>Embryophyta</taxon>
        <taxon>Tracheophyta</taxon>
        <taxon>Spermatophyta</taxon>
        <taxon>Pinopsida</taxon>
        <taxon>Pinidae</taxon>
        <taxon>Conifers I</taxon>
        <taxon>Pinales</taxon>
        <taxon>Pinaceae</taxon>
        <taxon>Pinus</taxon>
        <taxon>Pinus subgen. Pinus</taxon>
    </lineage>
</organism>
<accession>X5CFJ2</accession>
<evidence type="ECO:0000259" key="5">
    <source>
        <dbReference type="PROSITE" id="PS51471"/>
    </source>
</evidence>
<dbReference type="InterPro" id="IPR026992">
    <property type="entry name" value="DIOX_N"/>
</dbReference>
<sequence length="354" mass="40212">MASLDISSMQDVPENYIWYEDMDPPHSSANENDIIPVIDFQGLRRQEEEENIIEQIGSACKKWGFMQIINHGISEKLLENVSIQGRRLFSLPLEQKLKAKRAPDGVTGYGEARISPFFSKLMWSEGFTCVGSPVEDAKKLWPEDHQNFCEIIEEYEHAMKNLVKRMMSLIGRSLGLSTGDFMRRCRIQDDSYGKALQTGALQMNYYPPCPQPLRTMGLAPHTDSACLTLLYQGEVAGLQIQHRGEWVTVPVIPNALIVNIGDLMQILSNGRYKSRLHRAVANRSRSRLSIAYLWGPPPRDVIMPVPQLVDSKHPLLYKSLTWNEYLVAKSLHFDQALQLFSYNTSFSSDGNLSF</sequence>
<feature type="domain" description="Fe2OG dioxygenase" evidence="5">
    <location>
        <begin position="194"/>
        <end position="296"/>
    </location>
</feature>
<reference evidence="6" key="1">
    <citation type="submission" date="2014-01" db="EMBL/GenBank/DDBJ databases">
        <title>Isolation and expression analysis of gibberellin metabolism genes in developing male and female cones of Pinus tabuliformis.</title>
        <authorList>
            <person name="Niu S."/>
            <person name="Li W."/>
            <person name="Chen X."/>
        </authorList>
    </citation>
    <scope>NUCLEOTIDE SEQUENCE</scope>
</reference>
<comment type="similarity">
    <text evidence="1 4">Belongs to the iron/ascorbate-dependent oxidoreductase family.</text>
</comment>
<proteinExistence type="evidence at transcript level"/>
<evidence type="ECO:0000256" key="4">
    <source>
        <dbReference type="RuleBase" id="RU003682"/>
    </source>
</evidence>
<dbReference type="Gene3D" id="2.60.120.330">
    <property type="entry name" value="B-lactam Antibiotic, Isopenicillin N Synthase, Chain"/>
    <property type="match status" value="1"/>
</dbReference>
<dbReference type="SUPFAM" id="SSF51197">
    <property type="entry name" value="Clavaminate synthase-like"/>
    <property type="match status" value="1"/>
</dbReference>
<dbReference type="InterPro" id="IPR050295">
    <property type="entry name" value="Plant_2OG-oxidoreductases"/>
</dbReference>
<dbReference type="PANTHER" id="PTHR47991">
    <property type="entry name" value="OXOGLUTARATE/IRON-DEPENDENT DIOXYGENASE"/>
    <property type="match status" value="1"/>
</dbReference>
<dbReference type="GO" id="GO:0046872">
    <property type="term" value="F:metal ion binding"/>
    <property type="evidence" value="ECO:0007669"/>
    <property type="project" value="UniProtKB-KW"/>
</dbReference>
<dbReference type="InterPro" id="IPR044861">
    <property type="entry name" value="IPNS-like_FE2OG_OXY"/>
</dbReference>
<dbReference type="PROSITE" id="PS51471">
    <property type="entry name" value="FE2OG_OXY"/>
    <property type="match status" value="1"/>
</dbReference>
<dbReference type="Pfam" id="PF03171">
    <property type="entry name" value="2OG-FeII_Oxy"/>
    <property type="match status" value="1"/>
</dbReference>
<evidence type="ECO:0000256" key="3">
    <source>
        <dbReference type="ARBA" id="ARBA00023004"/>
    </source>
</evidence>
<evidence type="ECO:0000256" key="1">
    <source>
        <dbReference type="ARBA" id="ARBA00008056"/>
    </source>
</evidence>